<protein>
    <recommendedName>
        <fullName evidence="6">Cilia- and flagella-associated protein 263</fullName>
    </recommendedName>
</protein>
<keyword evidence="2" id="KW-0970">Cilium biogenesis/degradation</keyword>
<comment type="subcellular location">
    <subcellularLocation>
        <location evidence="1">Cell projection</location>
        <location evidence="1">Cilium</location>
    </subcellularLocation>
</comment>
<accession>A0AAV7KRB9</accession>
<reference evidence="10" key="1">
    <citation type="journal article" date="2022" name="bioRxiv">
        <title>Sequencing and chromosome-scale assembly of the giantPleurodeles waltlgenome.</title>
        <authorList>
            <person name="Brown T."/>
            <person name="Elewa A."/>
            <person name="Iarovenko S."/>
            <person name="Subramanian E."/>
            <person name="Araus A.J."/>
            <person name="Petzold A."/>
            <person name="Susuki M."/>
            <person name="Suzuki K.-i.T."/>
            <person name="Hayashi T."/>
            <person name="Toyoda A."/>
            <person name="Oliveira C."/>
            <person name="Osipova E."/>
            <person name="Leigh N.D."/>
            <person name="Simon A."/>
            <person name="Yun M.H."/>
        </authorList>
    </citation>
    <scope>NUCLEOTIDE SEQUENCE</scope>
    <source>
        <strain evidence="10">20211129_DDA</strain>
        <tissue evidence="10">Liver</tissue>
    </source>
</reference>
<proteinExistence type="inferred from homology"/>
<evidence type="ECO:0000256" key="7">
    <source>
        <dbReference type="SAM" id="Coils"/>
    </source>
</evidence>
<dbReference type="InterPro" id="IPR025254">
    <property type="entry name" value="CCDC113/CCDC96_CC"/>
</dbReference>
<gene>
    <name evidence="10" type="ORF">NDU88_002153</name>
</gene>
<feature type="domain" description="CCDC113/CCDC96 coiled-coil" evidence="9">
    <location>
        <begin position="188"/>
        <end position="362"/>
    </location>
</feature>
<dbReference type="GO" id="GO:0060271">
    <property type="term" value="P:cilium assembly"/>
    <property type="evidence" value="ECO:0007669"/>
    <property type="project" value="TreeGrafter"/>
</dbReference>
<dbReference type="Proteomes" id="UP001066276">
    <property type="component" value="Chromosome 12"/>
</dbReference>
<dbReference type="PANTHER" id="PTHR15654">
    <property type="entry name" value="COILED-COIL DOMAIN-CONTAINING PROTEIN 113-RELATED"/>
    <property type="match status" value="1"/>
</dbReference>
<sequence length="387" mass="45108">MPDTETESVKTESLVGDDPGLQLSELSFLDTEELRTESQNFSNAIETAKNETEMLEKYISRLDPKDLVPLPSVDEGMSSVDFSLARGRRKSKSRGSITDRLHTLTVEQKCEIAQRELDEMKEEVAKLKQHSDVFMHNHKAIMEEAEVRSTEIKKAAAEFERDVAKPALKKKSSVITSEKVMRYIEEKMRARDMLIDKLRLKNVSLKVQKKKLRMQLRQKDEIGEVLHEVDFQQLKIENRQFLERIDERNQDLLHLKLTAGNTLQILTSYKKKLQCATDESNQLDREIALRYDMLQKIEVETQQVEEERAKAEAQNKKLCRQLSDFRVPPVFDYVQDKMENSDLEKSIKAWERKVEIAEMSLKTYRKAWDQMKMASNQSQVFNQVYGV</sequence>
<comment type="similarity">
    <text evidence="5">Belongs to the CFAP263 family.</text>
</comment>
<keyword evidence="3 7" id="KW-0175">Coiled coil</keyword>
<evidence type="ECO:0000256" key="3">
    <source>
        <dbReference type="ARBA" id="ARBA00023054"/>
    </source>
</evidence>
<dbReference type="Pfam" id="PF13870">
    <property type="entry name" value="CCDC113_CCDC96_CC"/>
    <property type="match status" value="1"/>
</dbReference>
<dbReference type="PANTHER" id="PTHR15654:SF2">
    <property type="entry name" value="COILED-COIL DOMAIN-CONTAINING PROTEIN 113"/>
    <property type="match status" value="1"/>
</dbReference>
<dbReference type="GO" id="GO:0036064">
    <property type="term" value="C:ciliary basal body"/>
    <property type="evidence" value="ECO:0007669"/>
    <property type="project" value="TreeGrafter"/>
</dbReference>
<dbReference type="EMBL" id="JANPWB010000016">
    <property type="protein sequence ID" value="KAJ1081981.1"/>
    <property type="molecule type" value="Genomic_DNA"/>
</dbReference>
<keyword evidence="11" id="KW-1185">Reference proteome</keyword>
<evidence type="ECO:0000256" key="4">
    <source>
        <dbReference type="ARBA" id="ARBA00023273"/>
    </source>
</evidence>
<evidence type="ECO:0000256" key="1">
    <source>
        <dbReference type="ARBA" id="ARBA00004138"/>
    </source>
</evidence>
<feature type="coiled-coil region" evidence="7">
    <location>
        <begin position="266"/>
        <end position="367"/>
    </location>
</feature>
<comment type="caution">
    <text evidence="10">The sequence shown here is derived from an EMBL/GenBank/DDBJ whole genome shotgun (WGS) entry which is preliminary data.</text>
</comment>
<feature type="coiled-coil region" evidence="7">
    <location>
        <begin position="103"/>
        <end position="162"/>
    </location>
</feature>
<evidence type="ECO:0000313" key="10">
    <source>
        <dbReference type="EMBL" id="KAJ1081981.1"/>
    </source>
</evidence>
<feature type="region of interest" description="Disordered" evidence="8">
    <location>
        <begin position="1"/>
        <end position="22"/>
    </location>
</feature>
<name>A0AAV7KRB9_PLEWA</name>
<evidence type="ECO:0000256" key="6">
    <source>
        <dbReference type="ARBA" id="ARBA00044798"/>
    </source>
</evidence>
<evidence type="ECO:0000256" key="5">
    <source>
        <dbReference type="ARBA" id="ARBA00044506"/>
    </source>
</evidence>
<dbReference type="InterPro" id="IPR051885">
    <property type="entry name" value="CC_CF"/>
</dbReference>
<evidence type="ECO:0000256" key="8">
    <source>
        <dbReference type="SAM" id="MobiDB-lite"/>
    </source>
</evidence>
<keyword evidence="4" id="KW-0966">Cell projection</keyword>
<dbReference type="GO" id="GO:0005930">
    <property type="term" value="C:axoneme"/>
    <property type="evidence" value="ECO:0007669"/>
    <property type="project" value="TreeGrafter"/>
</dbReference>
<evidence type="ECO:0000256" key="2">
    <source>
        <dbReference type="ARBA" id="ARBA00022794"/>
    </source>
</evidence>
<evidence type="ECO:0000313" key="11">
    <source>
        <dbReference type="Proteomes" id="UP001066276"/>
    </source>
</evidence>
<dbReference type="AlphaFoldDB" id="A0AAV7KRB9"/>
<organism evidence="10 11">
    <name type="scientific">Pleurodeles waltl</name>
    <name type="common">Iberian ribbed newt</name>
    <dbReference type="NCBI Taxonomy" id="8319"/>
    <lineage>
        <taxon>Eukaryota</taxon>
        <taxon>Metazoa</taxon>
        <taxon>Chordata</taxon>
        <taxon>Craniata</taxon>
        <taxon>Vertebrata</taxon>
        <taxon>Euteleostomi</taxon>
        <taxon>Amphibia</taxon>
        <taxon>Batrachia</taxon>
        <taxon>Caudata</taxon>
        <taxon>Salamandroidea</taxon>
        <taxon>Salamandridae</taxon>
        <taxon>Pleurodelinae</taxon>
        <taxon>Pleurodeles</taxon>
    </lineage>
</organism>
<evidence type="ECO:0000259" key="9">
    <source>
        <dbReference type="Pfam" id="PF13870"/>
    </source>
</evidence>